<organism evidence="2 3">
    <name type="scientific">Salinigranum rubrum</name>
    <dbReference type="NCBI Taxonomy" id="755307"/>
    <lineage>
        <taxon>Archaea</taxon>
        <taxon>Methanobacteriati</taxon>
        <taxon>Methanobacteriota</taxon>
        <taxon>Stenosarchaea group</taxon>
        <taxon>Halobacteria</taxon>
        <taxon>Halobacteriales</taxon>
        <taxon>Haloferacaceae</taxon>
        <taxon>Salinigranum</taxon>
    </lineage>
</organism>
<dbReference type="Gene3D" id="3.30.530.20">
    <property type="match status" value="1"/>
</dbReference>
<feature type="region of interest" description="Disordered" evidence="1">
    <location>
        <begin position="1"/>
        <end position="26"/>
    </location>
</feature>
<dbReference type="InterPro" id="IPR019587">
    <property type="entry name" value="Polyketide_cyclase/dehydratase"/>
</dbReference>
<dbReference type="AlphaFoldDB" id="A0A2I8VIC1"/>
<reference evidence="2 3" key="1">
    <citation type="submission" date="2018-01" db="EMBL/GenBank/DDBJ databases">
        <title>Complete genome sequence of Salinigranum rubrum GX10T, an extremely halophilic archaeon isolated from a marine solar saltern.</title>
        <authorList>
            <person name="Han S."/>
        </authorList>
    </citation>
    <scope>NUCLEOTIDE SEQUENCE [LARGE SCALE GENOMIC DNA]</scope>
    <source>
        <strain evidence="2 3">GX10</strain>
    </source>
</reference>
<gene>
    <name evidence="2" type="ORF">C2R22_08175</name>
</gene>
<dbReference type="SUPFAM" id="SSF55961">
    <property type="entry name" value="Bet v1-like"/>
    <property type="match status" value="1"/>
</dbReference>
<accession>A0A2I8VIC1</accession>
<dbReference type="Proteomes" id="UP000236584">
    <property type="component" value="Chromosome"/>
</dbReference>
<proteinExistence type="predicted"/>
<dbReference type="InterPro" id="IPR023393">
    <property type="entry name" value="START-like_dom_sf"/>
</dbReference>
<name>A0A2I8VIC1_9EURY</name>
<evidence type="ECO:0000256" key="1">
    <source>
        <dbReference type="SAM" id="MobiDB-lite"/>
    </source>
</evidence>
<dbReference type="OrthoDB" id="195304at2157"/>
<dbReference type="CDD" id="cd07812">
    <property type="entry name" value="SRPBCC"/>
    <property type="match status" value="1"/>
</dbReference>
<dbReference type="EMBL" id="CP026309">
    <property type="protein sequence ID" value="AUV81634.1"/>
    <property type="molecule type" value="Genomic_DNA"/>
</dbReference>
<dbReference type="KEGG" id="srub:C2R22_08175"/>
<keyword evidence="3" id="KW-1185">Reference proteome</keyword>
<sequence length="128" mass="14327">MFAFLDTPSNHERISPSISSVHEVEPLPDGGHRAGYTYRLFGLPLRGSVEAVAHDPPHRLRFELRGGIDGEMDWRLRPDGDGTLVTCEATFTVPGGPLARLFDPVVRAYNERELDETLSRLRRSVESN</sequence>
<dbReference type="Pfam" id="PF10604">
    <property type="entry name" value="Polyketide_cyc2"/>
    <property type="match status" value="1"/>
</dbReference>
<evidence type="ECO:0000313" key="3">
    <source>
        <dbReference type="Proteomes" id="UP000236584"/>
    </source>
</evidence>
<evidence type="ECO:0000313" key="2">
    <source>
        <dbReference type="EMBL" id="AUV81634.1"/>
    </source>
</evidence>
<protein>
    <submittedName>
        <fullName evidence="2">SRPBCC family protein</fullName>
    </submittedName>
</protein>